<feature type="compositionally biased region" description="Low complexity" evidence="1">
    <location>
        <begin position="226"/>
        <end position="241"/>
    </location>
</feature>
<reference evidence="2" key="1">
    <citation type="submission" date="2023-03" db="EMBL/GenBank/DDBJ databases">
        <title>Massive genome expansion in bonnet fungi (Mycena s.s.) driven by repeated elements and novel gene families across ecological guilds.</title>
        <authorList>
            <consortium name="Lawrence Berkeley National Laboratory"/>
            <person name="Harder C.B."/>
            <person name="Miyauchi S."/>
            <person name="Viragh M."/>
            <person name="Kuo A."/>
            <person name="Thoen E."/>
            <person name="Andreopoulos B."/>
            <person name="Lu D."/>
            <person name="Skrede I."/>
            <person name="Drula E."/>
            <person name="Henrissat B."/>
            <person name="Morin E."/>
            <person name="Kohler A."/>
            <person name="Barry K."/>
            <person name="LaButti K."/>
            <person name="Morin E."/>
            <person name="Salamov A."/>
            <person name="Lipzen A."/>
            <person name="Mereny Z."/>
            <person name="Hegedus B."/>
            <person name="Baldrian P."/>
            <person name="Stursova M."/>
            <person name="Weitz H."/>
            <person name="Taylor A."/>
            <person name="Grigoriev I.V."/>
            <person name="Nagy L.G."/>
            <person name="Martin F."/>
            <person name="Kauserud H."/>
        </authorList>
    </citation>
    <scope>NUCLEOTIDE SEQUENCE</scope>
    <source>
        <strain evidence="2">CBHHK002</strain>
    </source>
</reference>
<gene>
    <name evidence="2" type="ORF">DFH08DRAFT_963841</name>
</gene>
<comment type="caution">
    <text evidence="2">The sequence shown here is derived from an EMBL/GenBank/DDBJ whole genome shotgun (WGS) entry which is preliminary data.</text>
</comment>
<evidence type="ECO:0000256" key="1">
    <source>
        <dbReference type="SAM" id="MobiDB-lite"/>
    </source>
</evidence>
<sequence length="503" mass="53728">MSLHKSPNLFPLVKNSGPPAPDYSSCQPIEYLGQNFRGYTAHDQHQGRHYWLVYLQGNLGGEQYDVRLRVMTPVLSAQRAHASSMSDDIMSSLSARACARLVHDSRTACTGFVRTCRRVYDSGAAGVHTSRERRGRRAHAEENLHRRNVEKRLQAFETHADLLTMWAKVCHSFHRCCKSHNACKGHGCDLKADHLQHATEAAAAATRAALNASRAADALMSAVRASSRSTTFSSARSAATTPDPPRPPALIPGSRPGTRSNDSVADSRSRARAEPFAPHPLYGDDSDNDTTTLPTPLAGSTTAPTARSAFTAPATPRNTTIKREKSTATVSLWADGDDTECEGAGSDDAAMVVDSSPCSPPPPSTMSSISTSSSLSSSTSSASQCPAASTSSAPRRIVPAAGAPSTTFWVNLKTRAIFKTYLAASKDSGMDGVRGFGAIGPACNFAVQRAGGEPRTISYISLKDRKILTTVEAALDDAGEHRIFVYQGGDQGLYECVMKAVRN</sequence>
<feature type="compositionally biased region" description="Low complexity" evidence="1">
    <location>
        <begin position="365"/>
        <end position="394"/>
    </location>
</feature>
<feature type="compositionally biased region" description="Polar residues" evidence="1">
    <location>
        <begin position="289"/>
        <end position="305"/>
    </location>
</feature>
<dbReference type="Proteomes" id="UP001218218">
    <property type="component" value="Unassembled WGS sequence"/>
</dbReference>
<dbReference type="AlphaFoldDB" id="A0AAD6ZVE2"/>
<keyword evidence="3" id="KW-1185">Reference proteome</keyword>
<organism evidence="2 3">
    <name type="scientific">Mycena albidolilacea</name>
    <dbReference type="NCBI Taxonomy" id="1033008"/>
    <lineage>
        <taxon>Eukaryota</taxon>
        <taxon>Fungi</taxon>
        <taxon>Dikarya</taxon>
        <taxon>Basidiomycota</taxon>
        <taxon>Agaricomycotina</taxon>
        <taxon>Agaricomycetes</taxon>
        <taxon>Agaricomycetidae</taxon>
        <taxon>Agaricales</taxon>
        <taxon>Marasmiineae</taxon>
        <taxon>Mycenaceae</taxon>
        <taxon>Mycena</taxon>
    </lineage>
</organism>
<name>A0AAD6ZVE2_9AGAR</name>
<protein>
    <submittedName>
        <fullName evidence="2">Uncharacterized protein</fullName>
    </submittedName>
</protein>
<feature type="region of interest" description="Disordered" evidence="1">
    <location>
        <begin position="226"/>
        <end position="394"/>
    </location>
</feature>
<accession>A0AAD6ZVE2</accession>
<evidence type="ECO:0000313" key="2">
    <source>
        <dbReference type="EMBL" id="KAJ7339793.1"/>
    </source>
</evidence>
<proteinExistence type="predicted"/>
<evidence type="ECO:0000313" key="3">
    <source>
        <dbReference type="Proteomes" id="UP001218218"/>
    </source>
</evidence>
<dbReference type="EMBL" id="JARIHO010000027">
    <property type="protein sequence ID" value="KAJ7339793.1"/>
    <property type="molecule type" value="Genomic_DNA"/>
</dbReference>